<keyword evidence="2" id="KW-1185">Reference proteome</keyword>
<sequence>MFDTLVPAAAIIDTSRRNEAAFPSERYEMKTKCLAALSAALLLGACAEMSDGAPVTPLPEAVVAIAAPYQDLTTARLRSEDGCYWYSHAGPVETTLIPLRTAAGNPICSSAAEST</sequence>
<name>A0A1N7K3T0_9RHOB</name>
<evidence type="ECO:0000313" key="1">
    <source>
        <dbReference type="EMBL" id="SIS56221.1"/>
    </source>
</evidence>
<reference evidence="2" key="1">
    <citation type="submission" date="2017-01" db="EMBL/GenBank/DDBJ databases">
        <authorList>
            <person name="Varghese N."/>
            <person name="Submissions S."/>
        </authorList>
    </citation>
    <scope>NUCLEOTIDE SEQUENCE [LARGE SCALE GENOMIC DNA]</scope>
    <source>
        <strain evidence="2">DSM 29430</strain>
    </source>
</reference>
<dbReference type="STRING" id="633194.SAMN05421759_101438"/>
<protein>
    <submittedName>
        <fullName evidence="1">Uncharacterized protein</fullName>
    </submittedName>
</protein>
<organism evidence="1 2">
    <name type="scientific">Roseivivax lentus</name>
    <dbReference type="NCBI Taxonomy" id="633194"/>
    <lineage>
        <taxon>Bacteria</taxon>
        <taxon>Pseudomonadati</taxon>
        <taxon>Pseudomonadota</taxon>
        <taxon>Alphaproteobacteria</taxon>
        <taxon>Rhodobacterales</taxon>
        <taxon>Roseobacteraceae</taxon>
        <taxon>Roseivivax</taxon>
    </lineage>
</organism>
<evidence type="ECO:0000313" key="2">
    <source>
        <dbReference type="Proteomes" id="UP000186684"/>
    </source>
</evidence>
<dbReference type="EMBL" id="FTOQ01000001">
    <property type="protein sequence ID" value="SIS56221.1"/>
    <property type="molecule type" value="Genomic_DNA"/>
</dbReference>
<proteinExistence type="predicted"/>
<dbReference type="AlphaFoldDB" id="A0A1N7K3T0"/>
<dbReference type="Proteomes" id="UP000186684">
    <property type="component" value="Unassembled WGS sequence"/>
</dbReference>
<gene>
    <name evidence="1" type="ORF">SAMN05421759_101438</name>
</gene>
<accession>A0A1N7K3T0</accession>